<protein>
    <recommendedName>
        <fullName evidence="5">Integral membrane protein</fullName>
    </recommendedName>
</protein>
<feature type="transmembrane region" description="Helical" evidence="2">
    <location>
        <begin position="226"/>
        <end position="247"/>
    </location>
</feature>
<evidence type="ECO:0000313" key="4">
    <source>
        <dbReference type="Proteomes" id="UP000813824"/>
    </source>
</evidence>
<name>A0A8K0UDG9_9AGAR</name>
<dbReference type="Proteomes" id="UP000813824">
    <property type="component" value="Unassembled WGS sequence"/>
</dbReference>
<keyword evidence="2" id="KW-0812">Transmembrane</keyword>
<comment type="caution">
    <text evidence="3">The sequence shown here is derived from an EMBL/GenBank/DDBJ whole genome shotgun (WGS) entry which is preliminary data.</text>
</comment>
<gene>
    <name evidence="3" type="ORF">BXZ70DRAFT_902127</name>
</gene>
<organism evidence="3 4">
    <name type="scientific">Cristinia sonorae</name>
    <dbReference type="NCBI Taxonomy" id="1940300"/>
    <lineage>
        <taxon>Eukaryota</taxon>
        <taxon>Fungi</taxon>
        <taxon>Dikarya</taxon>
        <taxon>Basidiomycota</taxon>
        <taxon>Agaricomycotina</taxon>
        <taxon>Agaricomycetes</taxon>
        <taxon>Agaricomycetidae</taxon>
        <taxon>Agaricales</taxon>
        <taxon>Pleurotineae</taxon>
        <taxon>Stephanosporaceae</taxon>
        <taxon>Cristinia</taxon>
    </lineage>
</organism>
<feature type="transmembrane region" description="Helical" evidence="2">
    <location>
        <begin position="153"/>
        <end position="173"/>
    </location>
</feature>
<keyword evidence="2" id="KW-0472">Membrane</keyword>
<accession>A0A8K0UDG9</accession>
<keyword evidence="2" id="KW-1133">Transmembrane helix</keyword>
<feature type="transmembrane region" description="Helical" evidence="2">
    <location>
        <begin position="117"/>
        <end position="141"/>
    </location>
</feature>
<proteinExistence type="predicted"/>
<evidence type="ECO:0000256" key="2">
    <source>
        <dbReference type="SAM" id="Phobius"/>
    </source>
</evidence>
<sequence>MSSQTPDVLDEQSPRLVPPSHYSTHEHSVVKPLPFFHPTRAELYPHEGKDGLTLPSSPSFWNSRVSRKRRFTLGNVHVRHHRHMRGDLEVTDSRTAVVMQRLRHPHSRLKPHLTWDISFWVAVVFVLGSAAWIVNGFILFLPLVNIGGDHTDAASWWAFAGGTLFELGSYLMLVESLNTGHDQLFAPALWGLLSRTSVSSEDEKESLSDKHATKFRWIGLGSPRDLGYLACSIQMFAASIFWVSTITGIPGVIPNLATSPPTAVTDVFYWTPQVIGGCGFIVASLLLMIEVQKKWWLPNLKSLGWHVGFWNLVGAVGFALCGALGYASLVSTKVGYQSVLSTFWGGWAFEIGSVIQLWETLWREDSDVVKENADAGGEH</sequence>
<evidence type="ECO:0008006" key="5">
    <source>
        <dbReference type="Google" id="ProtNLM"/>
    </source>
</evidence>
<evidence type="ECO:0000256" key="1">
    <source>
        <dbReference type="SAM" id="MobiDB-lite"/>
    </source>
</evidence>
<reference evidence="3" key="1">
    <citation type="journal article" date="2021" name="New Phytol.">
        <title>Evolutionary innovations through gain and loss of genes in the ectomycorrhizal Boletales.</title>
        <authorList>
            <person name="Wu G."/>
            <person name="Miyauchi S."/>
            <person name="Morin E."/>
            <person name="Kuo A."/>
            <person name="Drula E."/>
            <person name="Varga T."/>
            <person name="Kohler A."/>
            <person name="Feng B."/>
            <person name="Cao Y."/>
            <person name="Lipzen A."/>
            <person name="Daum C."/>
            <person name="Hundley H."/>
            <person name="Pangilinan J."/>
            <person name="Johnson J."/>
            <person name="Barry K."/>
            <person name="LaButti K."/>
            <person name="Ng V."/>
            <person name="Ahrendt S."/>
            <person name="Min B."/>
            <person name="Choi I.G."/>
            <person name="Park H."/>
            <person name="Plett J.M."/>
            <person name="Magnuson J."/>
            <person name="Spatafora J.W."/>
            <person name="Nagy L.G."/>
            <person name="Henrissat B."/>
            <person name="Grigoriev I.V."/>
            <person name="Yang Z.L."/>
            <person name="Xu J."/>
            <person name="Martin F.M."/>
        </authorList>
    </citation>
    <scope>NUCLEOTIDE SEQUENCE</scope>
    <source>
        <strain evidence="3">KKN 215</strain>
    </source>
</reference>
<dbReference type="AlphaFoldDB" id="A0A8K0UDG9"/>
<keyword evidence="4" id="KW-1185">Reference proteome</keyword>
<feature type="transmembrane region" description="Helical" evidence="2">
    <location>
        <begin position="309"/>
        <end position="329"/>
    </location>
</feature>
<evidence type="ECO:0000313" key="3">
    <source>
        <dbReference type="EMBL" id="KAH8077744.1"/>
    </source>
</evidence>
<feature type="region of interest" description="Disordered" evidence="1">
    <location>
        <begin position="1"/>
        <end position="25"/>
    </location>
</feature>
<feature type="transmembrane region" description="Helical" evidence="2">
    <location>
        <begin position="267"/>
        <end position="289"/>
    </location>
</feature>
<dbReference type="EMBL" id="JAEVFJ010000062">
    <property type="protein sequence ID" value="KAH8077744.1"/>
    <property type="molecule type" value="Genomic_DNA"/>
</dbReference>
<dbReference type="OrthoDB" id="2603at2759"/>